<reference evidence="2" key="3">
    <citation type="submission" date="2025-09" db="UniProtKB">
        <authorList>
            <consortium name="Ensembl"/>
        </authorList>
    </citation>
    <scope>IDENTIFICATION</scope>
</reference>
<dbReference type="Ensembl" id="ENSPEMT00000037414.1">
    <property type="protein sequence ID" value="ENSPEMP00000034259.1"/>
    <property type="gene ID" value="ENSPEMG00000024972.1"/>
</dbReference>
<dbReference type="PANTHER" id="PTHR14060:SF2">
    <property type="entry name" value="T-CELL LEUKEMIA_LYMPHOMA PROTEIN 1B"/>
    <property type="match status" value="1"/>
</dbReference>
<comment type="similarity">
    <text evidence="1">Belongs to the TCL1 family.</text>
</comment>
<dbReference type="InterPro" id="IPR036672">
    <property type="entry name" value="TCL1_MTCP1_sf"/>
</dbReference>
<reference evidence="2 3" key="1">
    <citation type="submission" date="2018-10" db="EMBL/GenBank/DDBJ databases">
        <title>Improved assembly of the deer mouse Peromyscus maniculatus genome.</title>
        <authorList>
            <person name="Lassance J.-M."/>
            <person name="Hoekstra H.E."/>
        </authorList>
    </citation>
    <scope>NUCLEOTIDE SEQUENCE [LARGE SCALE GENOMIC DNA]</scope>
</reference>
<reference evidence="2" key="2">
    <citation type="submission" date="2025-08" db="UniProtKB">
        <authorList>
            <consortium name="Ensembl"/>
        </authorList>
    </citation>
    <scope>IDENTIFICATION</scope>
</reference>
<dbReference type="Proteomes" id="UP000694547">
    <property type="component" value="Chromosome 14"/>
</dbReference>
<dbReference type="Pfam" id="PF01840">
    <property type="entry name" value="TCL1_MTCP1"/>
    <property type="match status" value="1"/>
</dbReference>
<sequence>MAASPQRPPPLTLTSVWPGFYKDENRRLWTVASLHFRAIHLTSSRLVFSMTVTLWQFGSSLQECLNPFSYTMTCLPTMWQKQSVMLYKGTDSKFWKLVEHIKVRVWYLMVKAALNEVSGGK</sequence>
<name>A0A8C8W3K5_PERMB</name>
<dbReference type="GO" id="GO:0043539">
    <property type="term" value="F:protein serine/threonine kinase activator activity"/>
    <property type="evidence" value="ECO:0007669"/>
    <property type="project" value="InterPro"/>
</dbReference>
<dbReference type="PANTHER" id="PTHR14060">
    <property type="entry name" value="PROTEIN P13 MTCP-1"/>
    <property type="match status" value="1"/>
</dbReference>
<evidence type="ECO:0000313" key="2">
    <source>
        <dbReference type="Ensembl" id="ENSPEMP00000034259.1"/>
    </source>
</evidence>
<evidence type="ECO:0000313" key="3">
    <source>
        <dbReference type="Proteomes" id="UP000694547"/>
    </source>
</evidence>
<accession>A0A8C8W3K5</accession>
<dbReference type="InterPro" id="IPR004832">
    <property type="entry name" value="TCL1_MTCP1"/>
</dbReference>
<protein>
    <submittedName>
        <fullName evidence="2">Uncharacterized protein</fullName>
    </submittedName>
</protein>
<evidence type="ECO:0000256" key="1">
    <source>
        <dbReference type="ARBA" id="ARBA00006399"/>
    </source>
</evidence>
<dbReference type="GeneTree" id="ENSGT01140000285054"/>
<dbReference type="AlphaFoldDB" id="A0A8C8W3K5"/>
<organism evidence="2 3">
    <name type="scientific">Peromyscus maniculatus bairdii</name>
    <name type="common">Prairie deer mouse</name>
    <dbReference type="NCBI Taxonomy" id="230844"/>
    <lineage>
        <taxon>Eukaryota</taxon>
        <taxon>Metazoa</taxon>
        <taxon>Chordata</taxon>
        <taxon>Craniata</taxon>
        <taxon>Vertebrata</taxon>
        <taxon>Euteleostomi</taxon>
        <taxon>Mammalia</taxon>
        <taxon>Eutheria</taxon>
        <taxon>Euarchontoglires</taxon>
        <taxon>Glires</taxon>
        <taxon>Rodentia</taxon>
        <taxon>Myomorpha</taxon>
        <taxon>Muroidea</taxon>
        <taxon>Cricetidae</taxon>
        <taxon>Neotominae</taxon>
        <taxon>Peromyscus</taxon>
    </lineage>
</organism>
<dbReference type="Gene3D" id="2.40.15.10">
    <property type="entry name" value="TCL1/MTCP1"/>
    <property type="match status" value="1"/>
</dbReference>
<proteinExistence type="inferred from homology"/>
<keyword evidence="3" id="KW-1185">Reference proteome</keyword>
<dbReference type="SUPFAM" id="SSF50904">
    <property type="entry name" value="Oncogene products"/>
    <property type="match status" value="1"/>
</dbReference>